<feature type="transmembrane region" description="Helical" evidence="5">
    <location>
        <begin position="7"/>
        <end position="26"/>
    </location>
</feature>
<keyword evidence="3 5" id="KW-1133">Transmembrane helix</keyword>
<dbReference type="AlphaFoldDB" id="A0A3E0TPC5"/>
<keyword evidence="2 5" id="KW-0812">Transmembrane</keyword>
<accession>A0A3E0TPC5</accession>
<protein>
    <recommendedName>
        <fullName evidence="8">Glutathione S-transferase</fullName>
    </recommendedName>
</protein>
<evidence type="ECO:0000256" key="1">
    <source>
        <dbReference type="ARBA" id="ARBA00004370"/>
    </source>
</evidence>
<sequence length="133" mass="14404">MSISAELAITGLYTSLLAILFIALSFNVSRLRLKHKVSIGGDGVKPLEKAIRIQANFTEYVPLALIMLAVLELAGLAAMWLHILGLTILLGRVLHAMGLTKTLGVSLARQIGTLATFMVLLVMPVIFLVMTYL</sequence>
<evidence type="ECO:0000313" key="7">
    <source>
        <dbReference type="Proteomes" id="UP000256478"/>
    </source>
</evidence>
<dbReference type="Pfam" id="PF01124">
    <property type="entry name" value="MAPEG"/>
    <property type="match status" value="1"/>
</dbReference>
<reference evidence="6 7" key="1">
    <citation type="submission" date="2018-08" db="EMBL/GenBank/DDBJ databases">
        <title>Thalassotalea euphylliae genome.</title>
        <authorList>
            <person name="Summers S."/>
            <person name="Rice S.A."/>
            <person name="Freckelton M.L."/>
            <person name="Nedved B.T."/>
            <person name="Hadfield M.G."/>
        </authorList>
    </citation>
    <scope>NUCLEOTIDE SEQUENCE [LARGE SCALE GENOMIC DNA]</scope>
    <source>
        <strain evidence="6 7">H1</strain>
    </source>
</reference>
<keyword evidence="4 5" id="KW-0472">Membrane</keyword>
<evidence type="ECO:0000256" key="4">
    <source>
        <dbReference type="ARBA" id="ARBA00023136"/>
    </source>
</evidence>
<dbReference type="SUPFAM" id="SSF161084">
    <property type="entry name" value="MAPEG domain-like"/>
    <property type="match status" value="1"/>
</dbReference>
<evidence type="ECO:0000256" key="3">
    <source>
        <dbReference type="ARBA" id="ARBA00022989"/>
    </source>
</evidence>
<dbReference type="Proteomes" id="UP000256478">
    <property type="component" value="Unassembled WGS sequence"/>
</dbReference>
<gene>
    <name evidence="6" type="ORF">DXX93_07430</name>
</gene>
<feature type="transmembrane region" description="Helical" evidence="5">
    <location>
        <begin position="111"/>
        <end position="132"/>
    </location>
</feature>
<dbReference type="InterPro" id="IPR001129">
    <property type="entry name" value="Membr-assoc_MAPEG"/>
</dbReference>
<dbReference type="PANTHER" id="PTHR35814:SF1">
    <property type="entry name" value="GLUTATHIONE S-TRANSFERASE-RELATED"/>
    <property type="match status" value="1"/>
</dbReference>
<dbReference type="GO" id="GO:0016020">
    <property type="term" value="C:membrane"/>
    <property type="evidence" value="ECO:0007669"/>
    <property type="project" value="UniProtKB-SubCell"/>
</dbReference>
<dbReference type="RefSeq" id="WP_116007543.1">
    <property type="nucleotide sequence ID" value="NZ_QUOU01000001.1"/>
</dbReference>
<organism evidence="6 7">
    <name type="scientific">Thalassotalea euphylliae</name>
    <dbReference type="NCBI Taxonomy" id="1655234"/>
    <lineage>
        <taxon>Bacteria</taxon>
        <taxon>Pseudomonadati</taxon>
        <taxon>Pseudomonadota</taxon>
        <taxon>Gammaproteobacteria</taxon>
        <taxon>Alteromonadales</taxon>
        <taxon>Colwelliaceae</taxon>
        <taxon>Thalassotalea</taxon>
    </lineage>
</organism>
<comment type="caution">
    <text evidence="6">The sequence shown here is derived from an EMBL/GenBank/DDBJ whole genome shotgun (WGS) entry which is preliminary data.</text>
</comment>
<proteinExistence type="predicted"/>
<dbReference type="PANTHER" id="PTHR35814">
    <property type="match status" value="1"/>
</dbReference>
<comment type="subcellular location">
    <subcellularLocation>
        <location evidence="1">Membrane</location>
    </subcellularLocation>
</comment>
<evidence type="ECO:0008006" key="8">
    <source>
        <dbReference type="Google" id="ProtNLM"/>
    </source>
</evidence>
<dbReference type="InterPro" id="IPR023352">
    <property type="entry name" value="MAPEG-like_dom_sf"/>
</dbReference>
<dbReference type="Gene3D" id="1.20.120.550">
    <property type="entry name" value="Membrane associated eicosanoid/glutathione metabolism-like domain"/>
    <property type="match status" value="1"/>
</dbReference>
<evidence type="ECO:0000313" key="6">
    <source>
        <dbReference type="EMBL" id="REL26426.1"/>
    </source>
</evidence>
<evidence type="ECO:0000256" key="5">
    <source>
        <dbReference type="SAM" id="Phobius"/>
    </source>
</evidence>
<dbReference type="OrthoDB" id="8537976at2"/>
<evidence type="ECO:0000256" key="2">
    <source>
        <dbReference type="ARBA" id="ARBA00022692"/>
    </source>
</evidence>
<dbReference type="EMBL" id="QUOU01000001">
    <property type="protein sequence ID" value="REL26426.1"/>
    <property type="molecule type" value="Genomic_DNA"/>
</dbReference>
<feature type="transmembrane region" description="Helical" evidence="5">
    <location>
        <begin position="63"/>
        <end position="90"/>
    </location>
</feature>
<name>A0A3E0TPC5_9GAMM</name>